<dbReference type="Gene3D" id="3.30.450.20">
    <property type="entry name" value="PAS domain"/>
    <property type="match status" value="1"/>
</dbReference>
<reference evidence="1" key="1">
    <citation type="submission" date="2023-06" db="EMBL/GenBank/DDBJ databases">
        <title>MT1 and MT2 Draft Genomes of Novel Species.</title>
        <authorList>
            <person name="Venkateswaran K."/>
        </authorList>
    </citation>
    <scope>NUCLEOTIDE SEQUENCE</scope>
    <source>
        <strain evidence="1">IIF3SC-B10</strain>
    </source>
</reference>
<sequence length="229" mass="24095">MTTELSPAVTRIRAQIGGVQSGLADWAVELGRQLAGVRGKVHGSAIDALALPAVEAMLGDAERYITGAGFIAGSGLVAADRSYIAWWQGPDLERVDALANFSTSSMDRYLRAEWFRVPFETGEPHATGPYIDFLCTDEYVMTFTHPVVLQAGGPVAGIVGADISVQSLERMLLGSLTALGPTATLVNKGGRVIVSAADALEPGDLVTEGDFTTSLDIGNHLVLLLDPVT</sequence>
<dbReference type="CDD" id="cd12913">
    <property type="entry name" value="PDC1_MCP_like"/>
    <property type="match status" value="1"/>
</dbReference>
<proteinExistence type="predicted"/>
<gene>
    <name evidence="1" type="ORF">P5G52_13465</name>
</gene>
<comment type="caution">
    <text evidence="1">The sequence shown here is derived from an EMBL/GenBank/DDBJ whole genome shotgun (WGS) entry which is preliminary data.</text>
</comment>
<accession>A0ABT8K4A7</accession>
<evidence type="ECO:0000313" key="2">
    <source>
        <dbReference type="Proteomes" id="UP001174209"/>
    </source>
</evidence>
<organism evidence="1 2">
    <name type="scientific">Arthrobacter burdickii</name>
    <dbReference type="NCBI Taxonomy" id="3035920"/>
    <lineage>
        <taxon>Bacteria</taxon>
        <taxon>Bacillati</taxon>
        <taxon>Actinomycetota</taxon>
        <taxon>Actinomycetes</taxon>
        <taxon>Micrococcales</taxon>
        <taxon>Micrococcaceae</taxon>
        <taxon>Arthrobacter</taxon>
    </lineage>
</organism>
<evidence type="ECO:0000313" key="1">
    <source>
        <dbReference type="EMBL" id="MDN4611872.1"/>
    </source>
</evidence>
<name>A0ABT8K4A7_9MICC</name>
<dbReference type="Proteomes" id="UP001174209">
    <property type="component" value="Unassembled WGS sequence"/>
</dbReference>
<keyword evidence="2" id="KW-1185">Reference proteome</keyword>
<protein>
    <submittedName>
        <fullName evidence="1">Cache domain-containing protein</fullName>
    </submittedName>
</protein>
<dbReference type="RefSeq" id="WP_301228158.1">
    <property type="nucleotide sequence ID" value="NZ_JAROCG010000001.1"/>
</dbReference>
<dbReference type="EMBL" id="JAROCG010000001">
    <property type="protein sequence ID" value="MDN4611872.1"/>
    <property type="molecule type" value="Genomic_DNA"/>
</dbReference>